<reference evidence="7" key="1">
    <citation type="submission" date="2018-05" db="EMBL/GenBank/DDBJ databases">
        <authorList>
            <person name="Lanie J.A."/>
            <person name="Ng W.-L."/>
            <person name="Kazmierczak K.M."/>
            <person name="Andrzejewski T.M."/>
            <person name="Davidsen T.M."/>
            <person name="Wayne K.J."/>
            <person name="Tettelin H."/>
            <person name="Glass J.I."/>
            <person name="Rusch D."/>
            <person name="Podicherti R."/>
            <person name="Tsui H.-C.T."/>
            <person name="Winkler M.E."/>
        </authorList>
    </citation>
    <scope>NUCLEOTIDE SEQUENCE</scope>
</reference>
<dbReference type="SUPFAM" id="SSF50022">
    <property type="entry name" value="ISP domain"/>
    <property type="match status" value="1"/>
</dbReference>
<dbReference type="InterPro" id="IPR036922">
    <property type="entry name" value="Rieske_2Fe-2S_sf"/>
</dbReference>
<dbReference type="GO" id="GO:0046872">
    <property type="term" value="F:metal ion binding"/>
    <property type="evidence" value="ECO:0007669"/>
    <property type="project" value="UniProtKB-KW"/>
</dbReference>
<keyword evidence="1" id="KW-0001">2Fe-2S</keyword>
<evidence type="ECO:0000256" key="2">
    <source>
        <dbReference type="ARBA" id="ARBA00022723"/>
    </source>
</evidence>
<evidence type="ECO:0000256" key="1">
    <source>
        <dbReference type="ARBA" id="ARBA00022714"/>
    </source>
</evidence>
<evidence type="ECO:0000259" key="6">
    <source>
        <dbReference type="PROSITE" id="PS51296"/>
    </source>
</evidence>
<dbReference type="Pfam" id="PF00355">
    <property type="entry name" value="Rieske"/>
    <property type="match status" value="1"/>
</dbReference>
<keyword evidence="4" id="KW-0411">Iron-sulfur</keyword>
<sequence length="128" mass="14401">MQISGQNYDIGKISAFESGKLYALHVADTNIVLVRQDNEFFAIRDACPHRGARLSNGFLTGKVAAKYPGDQPKLLRQGECIVCPWHGWKIDVRTGCSLLEPDRMKVKRYNVHIEDGRVFVALPDNEIT</sequence>
<dbReference type="InterPro" id="IPR017941">
    <property type="entry name" value="Rieske_2Fe-2S"/>
</dbReference>
<dbReference type="Gene3D" id="2.102.10.10">
    <property type="entry name" value="Rieske [2Fe-2S] iron-sulphur domain"/>
    <property type="match status" value="1"/>
</dbReference>
<evidence type="ECO:0000313" key="7">
    <source>
        <dbReference type="EMBL" id="SVD84906.1"/>
    </source>
</evidence>
<accession>A0A382YNL7</accession>
<dbReference type="PROSITE" id="PS51296">
    <property type="entry name" value="RIESKE"/>
    <property type="match status" value="1"/>
</dbReference>
<evidence type="ECO:0000256" key="3">
    <source>
        <dbReference type="ARBA" id="ARBA00023004"/>
    </source>
</evidence>
<feature type="domain" description="Rieske" evidence="6">
    <location>
        <begin position="8"/>
        <end position="120"/>
    </location>
</feature>
<name>A0A382YNL7_9ZZZZ</name>
<dbReference type="EMBL" id="UINC01177328">
    <property type="protein sequence ID" value="SVD84906.1"/>
    <property type="molecule type" value="Genomic_DNA"/>
</dbReference>
<comment type="cofactor">
    <cofactor evidence="5">
        <name>[2Fe-2S] cluster</name>
        <dbReference type="ChEBI" id="CHEBI:190135"/>
    </cofactor>
</comment>
<dbReference type="GO" id="GO:0051537">
    <property type="term" value="F:2 iron, 2 sulfur cluster binding"/>
    <property type="evidence" value="ECO:0007669"/>
    <property type="project" value="UniProtKB-KW"/>
</dbReference>
<proteinExistence type="predicted"/>
<dbReference type="PANTHER" id="PTHR21496">
    <property type="entry name" value="FERREDOXIN-RELATED"/>
    <property type="match status" value="1"/>
</dbReference>
<evidence type="ECO:0000256" key="5">
    <source>
        <dbReference type="ARBA" id="ARBA00034078"/>
    </source>
</evidence>
<dbReference type="AlphaFoldDB" id="A0A382YNL7"/>
<evidence type="ECO:0000256" key="4">
    <source>
        <dbReference type="ARBA" id="ARBA00023014"/>
    </source>
</evidence>
<keyword evidence="3" id="KW-0408">Iron</keyword>
<gene>
    <name evidence="7" type="ORF">METZ01_LOCUS437760</name>
</gene>
<dbReference type="PANTHER" id="PTHR21496:SF0">
    <property type="entry name" value="RIESKE DOMAIN-CONTAINING PROTEIN"/>
    <property type="match status" value="1"/>
</dbReference>
<keyword evidence="2" id="KW-0479">Metal-binding</keyword>
<organism evidence="7">
    <name type="scientific">marine metagenome</name>
    <dbReference type="NCBI Taxonomy" id="408172"/>
    <lineage>
        <taxon>unclassified sequences</taxon>
        <taxon>metagenomes</taxon>
        <taxon>ecological metagenomes</taxon>
    </lineage>
</organism>
<protein>
    <recommendedName>
        <fullName evidence="6">Rieske domain-containing protein</fullName>
    </recommendedName>
</protein>